<organism evidence="1 2">
    <name type="scientific">Caldisalinibacter kiritimatiensis</name>
    <dbReference type="NCBI Taxonomy" id="1304284"/>
    <lineage>
        <taxon>Bacteria</taxon>
        <taxon>Bacillati</taxon>
        <taxon>Bacillota</taxon>
        <taxon>Tissierellia</taxon>
        <taxon>Tissierellales</taxon>
        <taxon>Thermohalobacteraceae</taxon>
        <taxon>Caldisalinibacter</taxon>
    </lineage>
</organism>
<evidence type="ECO:0000313" key="2">
    <source>
        <dbReference type="Proteomes" id="UP000013378"/>
    </source>
</evidence>
<dbReference type="AlphaFoldDB" id="R1AUL6"/>
<reference evidence="1 2" key="1">
    <citation type="journal article" date="2015" name="Geomicrobiol. J.">
        <title>Caldisalinibacter kiritimatiensis gen. nov., sp. nov., a moderately thermohalophilic thiosulfate-reducing bacterium from a hypersaline microbial mat.</title>
        <authorList>
            <person name="Ben Hania W."/>
            <person name="Joseph M."/>
            <person name="Fiebig A."/>
            <person name="Bunk B."/>
            <person name="Klenk H.-P."/>
            <person name="Fardeau M.-L."/>
            <person name="Spring S."/>
        </authorList>
    </citation>
    <scope>NUCLEOTIDE SEQUENCE [LARGE SCALE GENOMIC DNA]</scope>
    <source>
        <strain evidence="1 2">L21-TH-D2</strain>
    </source>
</reference>
<evidence type="ECO:0000313" key="1">
    <source>
        <dbReference type="EMBL" id="EOD00848.1"/>
    </source>
</evidence>
<gene>
    <name evidence="1" type="ORF">L21TH_1086</name>
</gene>
<accession>R1AUL6</accession>
<dbReference type="Proteomes" id="UP000013378">
    <property type="component" value="Unassembled WGS sequence"/>
</dbReference>
<dbReference type="Pfam" id="PF10842">
    <property type="entry name" value="DUF2642"/>
    <property type="match status" value="1"/>
</dbReference>
<dbReference type="RefSeq" id="WP_006311182.1">
    <property type="nucleotide sequence ID" value="NZ_ARZA01000110.1"/>
</dbReference>
<evidence type="ECO:0008006" key="3">
    <source>
        <dbReference type="Google" id="ProtNLM"/>
    </source>
</evidence>
<comment type="caution">
    <text evidence="1">The sequence shown here is derived from an EMBL/GenBank/DDBJ whole genome shotgun (WGS) entry which is preliminary data.</text>
</comment>
<name>R1AUL6_9FIRM</name>
<dbReference type="InterPro" id="IPR020139">
    <property type="entry name" value="DUF2642"/>
</dbReference>
<proteinExistence type="predicted"/>
<sequence>MNNTYYGYQSRPNAALPGRMPMPYQVSCVDPYVVQTLMSIVGSNAVIKTSDCSIYGRINDVKPDHVVVQAHGDETFFIRIQEIVYIMPDLD</sequence>
<dbReference type="EMBL" id="ARZA01000110">
    <property type="protein sequence ID" value="EOD00848.1"/>
    <property type="molecule type" value="Genomic_DNA"/>
</dbReference>
<keyword evidence="2" id="KW-1185">Reference proteome</keyword>
<protein>
    <recommendedName>
        <fullName evidence="3">DUF2642 domain-containing protein</fullName>
    </recommendedName>
</protein>